<dbReference type="InterPro" id="IPR050618">
    <property type="entry name" value="Ubq-SigPath_Reg"/>
</dbReference>
<dbReference type="EMBL" id="CAWYQH010000046">
    <property type="protein sequence ID" value="CAK8678076.1"/>
    <property type="molecule type" value="Genomic_DNA"/>
</dbReference>
<sequence>MDVQMQESSSKSTEKEKEKWIEEMDNMHIESAIMNKLVMDYLVLGGFKEAAEKFEEEAGVSPAINLDSLDVRIKIRDAILAGQVNQAIFLINESHPELLDDNRILLFYLHLQHLIELIREKKTEQALEFAQTQLSERGEDSPECLADMERALALLAFDKPEESPFADLLLSSQRHKVWSLVNTCITELENNTATPKLAGIVKLLMWSQDQLDKRKVTYPKMDDIAQGEIS</sequence>
<dbReference type="InterPro" id="IPR006595">
    <property type="entry name" value="CTLH_C"/>
</dbReference>
<organism evidence="2 3">
    <name type="scientific">Clavelina lepadiformis</name>
    <name type="common">Light-bulb sea squirt</name>
    <name type="synonym">Ascidia lepadiformis</name>
    <dbReference type="NCBI Taxonomy" id="159417"/>
    <lineage>
        <taxon>Eukaryota</taxon>
        <taxon>Metazoa</taxon>
        <taxon>Chordata</taxon>
        <taxon>Tunicata</taxon>
        <taxon>Ascidiacea</taxon>
        <taxon>Aplousobranchia</taxon>
        <taxon>Clavelinidae</taxon>
        <taxon>Clavelina</taxon>
    </lineage>
</organism>
<dbReference type="PROSITE" id="PS50896">
    <property type="entry name" value="LISH"/>
    <property type="match status" value="1"/>
</dbReference>
<dbReference type="Proteomes" id="UP001642483">
    <property type="component" value="Unassembled WGS sequence"/>
</dbReference>
<evidence type="ECO:0000259" key="1">
    <source>
        <dbReference type="PROSITE" id="PS50897"/>
    </source>
</evidence>
<feature type="domain" description="CTLH" evidence="1">
    <location>
        <begin position="68"/>
        <end position="125"/>
    </location>
</feature>
<protein>
    <recommendedName>
        <fullName evidence="1">CTLH domain-containing protein</fullName>
    </recommendedName>
</protein>
<dbReference type="InterPro" id="IPR024964">
    <property type="entry name" value="CTLH/CRA"/>
</dbReference>
<evidence type="ECO:0000313" key="2">
    <source>
        <dbReference type="EMBL" id="CAK8678076.1"/>
    </source>
</evidence>
<gene>
    <name evidence="2" type="ORF">CVLEPA_LOCUS8033</name>
</gene>
<reference evidence="2 3" key="1">
    <citation type="submission" date="2024-02" db="EMBL/GenBank/DDBJ databases">
        <authorList>
            <person name="Daric V."/>
            <person name="Darras S."/>
        </authorList>
    </citation>
    <scope>NUCLEOTIDE SEQUENCE [LARGE SCALE GENOMIC DNA]</scope>
</reference>
<keyword evidence="3" id="KW-1185">Reference proteome</keyword>
<dbReference type="Pfam" id="PF10607">
    <property type="entry name" value="CTLH"/>
    <property type="match status" value="1"/>
</dbReference>
<name>A0ABP0FFD0_CLALP</name>
<evidence type="ECO:0000313" key="3">
    <source>
        <dbReference type="Proteomes" id="UP001642483"/>
    </source>
</evidence>
<proteinExistence type="predicted"/>
<dbReference type="Pfam" id="PF08513">
    <property type="entry name" value="LisH"/>
    <property type="match status" value="1"/>
</dbReference>
<dbReference type="SMART" id="SM00757">
    <property type="entry name" value="CRA"/>
    <property type="match status" value="1"/>
</dbReference>
<comment type="caution">
    <text evidence="2">The sequence shown here is derived from an EMBL/GenBank/DDBJ whole genome shotgun (WGS) entry which is preliminary data.</text>
</comment>
<dbReference type="SMART" id="SM00667">
    <property type="entry name" value="LisH"/>
    <property type="match status" value="1"/>
</dbReference>
<dbReference type="InterPro" id="IPR013144">
    <property type="entry name" value="CRA_dom"/>
</dbReference>
<dbReference type="InterPro" id="IPR006594">
    <property type="entry name" value="LisH"/>
</dbReference>
<dbReference type="PANTHER" id="PTHR12864">
    <property type="entry name" value="RAN BINDING PROTEIN 9-RELATED"/>
    <property type="match status" value="1"/>
</dbReference>
<accession>A0ABP0FFD0</accession>
<dbReference type="PROSITE" id="PS50897">
    <property type="entry name" value="CTLH"/>
    <property type="match status" value="1"/>
</dbReference>
<dbReference type="SMART" id="SM00668">
    <property type="entry name" value="CTLH"/>
    <property type="match status" value="1"/>
</dbReference>